<proteinExistence type="predicted"/>
<evidence type="ECO:0000313" key="4">
    <source>
        <dbReference type="Proteomes" id="UP001527882"/>
    </source>
</evidence>
<feature type="domain" description="SWIM-type" evidence="2">
    <location>
        <begin position="54"/>
        <end position="87"/>
    </location>
</feature>
<organism evidence="3 4">
    <name type="scientific">Paenibacillus gyeongsangnamensis</name>
    <dbReference type="NCBI Taxonomy" id="3388067"/>
    <lineage>
        <taxon>Bacteria</taxon>
        <taxon>Bacillati</taxon>
        <taxon>Bacillota</taxon>
        <taxon>Bacilli</taxon>
        <taxon>Bacillales</taxon>
        <taxon>Paenibacillaceae</taxon>
        <taxon>Paenibacillus</taxon>
    </lineage>
</organism>
<keyword evidence="1" id="KW-0479">Metal-binding</keyword>
<gene>
    <name evidence="3" type="ORF">O9H85_08930</name>
</gene>
<keyword evidence="4" id="KW-1185">Reference proteome</keyword>
<dbReference type="Proteomes" id="UP001527882">
    <property type="component" value="Unassembled WGS sequence"/>
</dbReference>
<name>A0ABT4Q6S8_9BACL</name>
<dbReference type="EMBL" id="JAQAGZ010000005">
    <property type="protein sequence ID" value="MCZ8512536.1"/>
    <property type="molecule type" value="Genomic_DNA"/>
</dbReference>
<keyword evidence="1" id="KW-0863">Zinc-finger</keyword>
<sequence>MQVITIDGLKEQVLGTFDHKILKRGWSYYTDGFVDDFERKGDQCYANVYGSEVYEVKVDLEKLRRSSCDCPFGGYCKHIAAVLFQACEDMGFAPEELLLPSGRKANAPTVHRKQNLLPPQEKGSAAEWRQFFGELLNVGGYRLGQAVTPMFRRTMEQLMQAAAGWQPSVRQVYALHACLFLLDQLDELYRNQIRYSYAYFDLRDQVFEARDEWTQELLSIAEEWTSEQLKGLSRDALEELTDALFEAAFPRASGPVHWGLIYSTFWLHVLSRTKGSEALSAREMSRLDEEASRETASVYRKEMLNHALLLHLVQAGKDQEAMELAEERLGNARAADFFAITDYLVMEEEWERLLLWVRWLQPVAVNASPSQLRTYFGYWEQVKARLPMEEEWKETVLGMLPDSYGYYSDYLLKSEHYQAWVDLNLLLEVQPLSVPNAILKSIESSQRELLLPWYHHSVEALVAEKNRDAYKRAVRVLRKLQPIYKRLKRQDRWEAYIGYLVKRYARLRAFQEELRKLRKGAEAG</sequence>
<dbReference type="Pfam" id="PF04434">
    <property type="entry name" value="SWIM"/>
    <property type="match status" value="1"/>
</dbReference>
<accession>A0ABT4Q6S8</accession>
<dbReference type="InterPro" id="IPR007527">
    <property type="entry name" value="Znf_SWIM"/>
</dbReference>
<evidence type="ECO:0000259" key="2">
    <source>
        <dbReference type="PROSITE" id="PS50966"/>
    </source>
</evidence>
<dbReference type="RefSeq" id="WP_269880987.1">
    <property type="nucleotide sequence ID" value="NZ_JAQAGZ010000005.1"/>
</dbReference>
<dbReference type="PROSITE" id="PS50966">
    <property type="entry name" value="ZF_SWIM"/>
    <property type="match status" value="1"/>
</dbReference>
<protein>
    <submittedName>
        <fullName evidence="3">SWIM zinc finger family protein</fullName>
    </submittedName>
</protein>
<keyword evidence="1" id="KW-0862">Zinc</keyword>
<evidence type="ECO:0000313" key="3">
    <source>
        <dbReference type="EMBL" id="MCZ8512536.1"/>
    </source>
</evidence>
<comment type="caution">
    <text evidence="3">The sequence shown here is derived from an EMBL/GenBank/DDBJ whole genome shotgun (WGS) entry which is preliminary data.</text>
</comment>
<reference evidence="3 4" key="1">
    <citation type="submission" date="2022-12" db="EMBL/GenBank/DDBJ databases">
        <title>Draft genome sequence of Paenibacillus sp. dW9.</title>
        <authorList>
            <person name="Choi E.-W."/>
            <person name="Kim D.-U."/>
        </authorList>
    </citation>
    <scope>NUCLEOTIDE SEQUENCE [LARGE SCALE GENOMIC DNA]</scope>
    <source>
        <strain evidence="4">dW9</strain>
    </source>
</reference>
<evidence type="ECO:0000256" key="1">
    <source>
        <dbReference type="PROSITE-ProRule" id="PRU00325"/>
    </source>
</evidence>